<proteinExistence type="predicted"/>
<dbReference type="SMART" id="SM00304">
    <property type="entry name" value="HAMP"/>
    <property type="match status" value="1"/>
</dbReference>
<dbReference type="SMART" id="SM00387">
    <property type="entry name" value="HATPase_c"/>
    <property type="match status" value="1"/>
</dbReference>
<dbReference type="PANTHER" id="PTHR45453:SF1">
    <property type="entry name" value="PHOSPHATE REGULON SENSOR PROTEIN PHOR"/>
    <property type="match status" value="1"/>
</dbReference>
<name>A0A9J6P7J4_9CLOT</name>
<dbReference type="SMART" id="SM00388">
    <property type="entry name" value="HisKA"/>
    <property type="match status" value="1"/>
</dbReference>
<dbReference type="InterPro" id="IPR003594">
    <property type="entry name" value="HATPase_dom"/>
</dbReference>
<dbReference type="FunFam" id="1.10.287.130:FF:000001">
    <property type="entry name" value="Two-component sensor histidine kinase"/>
    <property type="match status" value="1"/>
</dbReference>
<evidence type="ECO:0000313" key="13">
    <source>
        <dbReference type="Proteomes" id="UP001056429"/>
    </source>
</evidence>
<dbReference type="PANTHER" id="PTHR45453">
    <property type="entry name" value="PHOSPHATE REGULON SENSOR PROTEIN PHOR"/>
    <property type="match status" value="1"/>
</dbReference>
<feature type="domain" description="HAMP" evidence="11">
    <location>
        <begin position="133"/>
        <end position="186"/>
    </location>
</feature>
<evidence type="ECO:0000256" key="8">
    <source>
        <dbReference type="ARBA" id="ARBA00023136"/>
    </source>
</evidence>
<evidence type="ECO:0000313" key="12">
    <source>
        <dbReference type="EMBL" id="MCM1991496.1"/>
    </source>
</evidence>
<gene>
    <name evidence="12" type="ORF">KDK92_17310</name>
</gene>
<reference evidence="12" key="1">
    <citation type="journal article" date="2021" name="mSystems">
        <title>Bacteria and Archaea Synergistically Convert Glycine Betaine to Biogenic Methane in the Formosa Cold Seep of the South China Sea.</title>
        <authorList>
            <person name="Li L."/>
            <person name="Zhang W."/>
            <person name="Zhang S."/>
            <person name="Song L."/>
            <person name="Sun Q."/>
            <person name="Zhang H."/>
            <person name="Xiang H."/>
            <person name="Dong X."/>
        </authorList>
    </citation>
    <scope>NUCLEOTIDE SEQUENCE</scope>
    <source>
        <strain evidence="12">ZWT</strain>
    </source>
</reference>
<feature type="domain" description="Histidine kinase" evidence="10">
    <location>
        <begin position="194"/>
        <end position="411"/>
    </location>
</feature>
<evidence type="ECO:0000256" key="7">
    <source>
        <dbReference type="ARBA" id="ARBA00023012"/>
    </source>
</evidence>
<dbReference type="CDD" id="cd06225">
    <property type="entry name" value="HAMP"/>
    <property type="match status" value="1"/>
</dbReference>
<dbReference type="InterPro" id="IPR036097">
    <property type="entry name" value="HisK_dim/P_sf"/>
</dbReference>
<dbReference type="GO" id="GO:0016036">
    <property type="term" value="P:cellular response to phosphate starvation"/>
    <property type="evidence" value="ECO:0007669"/>
    <property type="project" value="TreeGrafter"/>
</dbReference>
<feature type="transmembrane region" description="Helical" evidence="9">
    <location>
        <begin position="105"/>
        <end position="128"/>
    </location>
</feature>
<keyword evidence="7" id="KW-0902">Two-component regulatory system</keyword>
<dbReference type="InterPro" id="IPR004358">
    <property type="entry name" value="Sig_transdc_His_kin-like_C"/>
</dbReference>
<evidence type="ECO:0000256" key="5">
    <source>
        <dbReference type="ARBA" id="ARBA00022679"/>
    </source>
</evidence>
<dbReference type="Proteomes" id="UP001056429">
    <property type="component" value="Unassembled WGS sequence"/>
</dbReference>
<dbReference type="EMBL" id="JAGSOJ010000004">
    <property type="protein sequence ID" value="MCM1991496.1"/>
    <property type="molecule type" value="Genomic_DNA"/>
</dbReference>
<dbReference type="CDD" id="cd00082">
    <property type="entry name" value="HisKA"/>
    <property type="match status" value="1"/>
</dbReference>
<accession>A0A9J6P7J4</accession>
<dbReference type="EC" id="2.7.13.3" evidence="3"/>
<evidence type="ECO:0000256" key="9">
    <source>
        <dbReference type="SAM" id="Phobius"/>
    </source>
</evidence>
<dbReference type="InterPro" id="IPR005467">
    <property type="entry name" value="His_kinase_dom"/>
</dbReference>
<dbReference type="Gene3D" id="6.10.340.10">
    <property type="match status" value="1"/>
</dbReference>
<evidence type="ECO:0000256" key="1">
    <source>
        <dbReference type="ARBA" id="ARBA00000085"/>
    </source>
</evidence>
<evidence type="ECO:0000256" key="2">
    <source>
        <dbReference type="ARBA" id="ARBA00004370"/>
    </source>
</evidence>
<keyword evidence="9" id="KW-0812">Transmembrane</keyword>
<keyword evidence="6" id="KW-0418">Kinase</keyword>
<dbReference type="PRINTS" id="PR00344">
    <property type="entry name" value="BCTRLSENSOR"/>
</dbReference>
<evidence type="ECO:0000256" key="3">
    <source>
        <dbReference type="ARBA" id="ARBA00012438"/>
    </source>
</evidence>
<keyword evidence="8 9" id="KW-0472">Membrane</keyword>
<dbReference type="SUPFAM" id="SSF47384">
    <property type="entry name" value="Homodimeric domain of signal transducing histidine kinase"/>
    <property type="match status" value="1"/>
</dbReference>
<comment type="caution">
    <text evidence="12">The sequence shown here is derived from an EMBL/GenBank/DDBJ whole genome shotgun (WGS) entry which is preliminary data.</text>
</comment>
<reference evidence="12" key="2">
    <citation type="submission" date="2021-04" db="EMBL/GenBank/DDBJ databases">
        <authorList>
            <person name="Dong X."/>
        </authorList>
    </citation>
    <scope>NUCLEOTIDE SEQUENCE</scope>
    <source>
        <strain evidence="12">ZWT</strain>
    </source>
</reference>
<organism evidence="12 13">
    <name type="scientific">Oceanirhabdus seepicola</name>
    <dbReference type="NCBI Taxonomy" id="2828781"/>
    <lineage>
        <taxon>Bacteria</taxon>
        <taxon>Bacillati</taxon>
        <taxon>Bacillota</taxon>
        <taxon>Clostridia</taxon>
        <taxon>Eubacteriales</taxon>
        <taxon>Clostridiaceae</taxon>
        <taxon>Oceanirhabdus</taxon>
    </lineage>
</organism>
<sequence length="414" mass="47235">MSTHIKSYMKSEDISAIIQEDTNVLLNTYDNNSNLHENTPISQDTVEINPEFILSNDMFFIDEISLGITKLDTFDFYLIYKDNFNIDDRVINLTFVRSLENELLYIQYFLLGISILFLFSLLSCSKYISRLTKRMIKPVYTMNDAIKEINVSNLDTRLDISGSQDELKDLALTVNNMFDRIQDSYEKQKQFVSDASHELRTPIAVIQGYANLLSRWGKNDKDVLEESILAIKDESENMKDLVEKLLFLARADKHTQKIDKKEFDLSILIESICKETKLIDSNHTISSNTEENLVLFADPKLIKQALRILVDNSIKYTPETGYINISAFSEQNEIIIRVSDTGMGISAKDIPHIFDRFYRVDESRSKQDEKGGTGLGLSIAKWIVDTHKGTISVESSLGEGSTFTVKLPFTSSMI</sequence>
<keyword evidence="13" id="KW-1185">Reference proteome</keyword>
<dbReference type="PROSITE" id="PS50885">
    <property type="entry name" value="HAMP"/>
    <property type="match status" value="1"/>
</dbReference>
<evidence type="ECO:0000259" key="10">
    <source>
        <dbReference type="PROSITE" id="PS50109"/>
    </source>
</evidence>
<dbReference type="Pfam" id="PF02518">
    <property type="entry name" value="HATPase_c"/>
    <property type="match status" value="1"/>
</dbReference>
<dbReference type="SUPFAM" id="SSF55874">
    <property type="entry name" value="ATPase domain of HSP90 chaperone/DNA topoisomerase II/histidine kinase"/>
    <property type="match status" value="1"/>
</dbReference>
<dbReference type="Gene3D" id="3.30.565.10">
    <property type="entry name" value="Histidine kinase-like ATPase, C-terminal domain"/>
    <property type="match status" value="1"/>
</dbReference>
<dbReference type="InterPro" id="IPR003660">
    <property type="entry name" value="HAMP_dom"/>
</dbReference>
<keyword evidence="4" id="KW-0597">Phosphoprotein</keyword>
<dbReference type="Pfam" id="PF00512">
    <property type="entry name" value="HisKA"/>
    <property type="match status" value="1"/>
</dbReference>
<dbReference type="InterPro" id="IPR050351">
    <property type="entry name" value="BphY/WalK/GraS-like"/>
</dbReference>
<dbReference type="InterPro" id="IPR003661">
    <property type="entry name" value="HisK_dim/P_dom"/>
</dbReference>
<evidence type="ECO:0000259" key="11">
    <source>
        <dbReference type="PROSITE" id="PS50885"/>
    </source>
</evidence>
<comment type="catalytic activity">
    <reaction evidence="1">
        <text>ATP + protein L-histidine = ADP + protein N-phospho-L-histidine.</text>
        <dbReference type="EC" id="2.7.13.3"/>
    </reaction>
</comment>
<comment type="subcellular location">
    <subcellularLocation>
        <location evidence="2">Membrane</location>
    </subcellularLocation>
</comment>
<dbReference type="AlphaFoldDB" id="A0A9J6P7J4"/>
<dbReference type="CDD" id="cd00075">
    <property type="entry name" value="HATPase"/>
    <property type="match status" value="1"/>
</dbReference>
<protein>
    <recommendedName>
        <fullName evidence="3">histidine kinase</fullName>
        <ecNumber evidence="3">2.7.13.3</ecNumber>
    </recommendedName>
</protein>
<dbReference type="GO" id="GO:0004721">
    <property type="term" value="F:phosphoprotein phosphatase activity"/>
    <property type="evidence" value="ECO:0007669"/>
    <property type="project" value="TreeGrafter"/>
</dbReference>
<dbReference type="GO" id="GO:0000155">
    <property type="term" value="F:phosphorelay sensor kinase activity"/>
    <property type="evidence" value="ECO:0007669"/>
    <property type="project" value="InterPro"/>
</dbReference>
<dbReference type="GO" id="GO:0005886">
    <property type="term" value="C:plasma membrane"/>
    <property type="evidence" value="ECO:0007669"/>
    <property type="project" value="TreeGrafter"/>
</dbReference>
<keyword evidence="9" id="KW-1133">Transmembrane helix</keyword>
<dbReference type="Pfam" id="PF00672">
    <property type="entry name" value="HAMP"/>
    <property type="match status" value="1"/>
</dbReference>
<dbReference type="InterPro" id="IPR036890">
    <property type="entry name" value="HATPase_C_sf"/>
</dbReference>
<evidence type="ECO:0000256" key="4">
    <source>
        <dbReference type="ARBA" id="ARBA00022553"/>
    </source>
</evidence>
<dbReference type="PROSITE" id="PS50109">
    <property type="entry name" value="HIS_KIN"/>
    <property type="match status" value="1"/>
</dbReference>
<evidence type="ECO:0000256" key="6">
    <source>
        <dbReference type="ARBA" id="ARBA00022777"/>
    </source>
</evidence>
<keyword evidence="5" id="KW-0808">Transferase</keyword>
<dbReference type="Gene3D" id="1.10.287.130">
    <property type="match status" value="1"/>
</dbReference>
<dbReference type="SUPFAM" id="SSF158472">
    <property type="entry name" value="HAMP domain-like"/>
    <property type="match status" value="1"/>
</dbReference>
<dbReference type="FunFam" id="3.30.565.10:FF:000006">
    <property type="entry name" value="Sensor histidine kinase WalK"/>
    <property type="match status" value="1"/>
</dbReference>